<evidence type="ECO:0000256" key="10">
    <source>
        <dbReference type="ARBA" id="ARBA00053589"/>
    </source>
</evidence>
<dbReference type="GO" id="GO:0043484">
    <property type="term" value="P:regulation of RNA splicing"/>
    <property type="evidence" value="ECO:0007669"/>
    <property type="project" value="TreeGrafter"/>
</dbReference>
<evidence type="ECO:0000256" key="12">
    <source>
        <dbReference type="PROSITE-ProRule" id="PRU00723"/>
    </source>
</evidence>
<evidence type="ECO:0000256" key="2">
    <source>
        <dbReference type="ARBA" id="ARBA00022481"/>
    </source>
</evidence>
<comment type="caution">
    <text evidence="16">The sequence shown here is derived from an EMBL/GenBank/DDBJ whole genome shotgun (WGS) entry which is preliminary data.</text>
</comment>
<keyword evidence="9" id="KW-0539">Nucleus</keyword>
<keyword evidence="8 13" id="KW-0175">Coiled coil</keyword>
<evidence type="ECO:0000256" key="4">
    <source>
        <dbReference type="ARBA" id="ARBA00022737"/>
    </source>
</evidence>
<dbReference type="AlphaFoldDB" id="A0A7L4KH22"/>
<feature type="non-terminal residue" evidence="16">
    <location>
        <position position="1"/>
    </location>
</feature>
<evidence type="ECO:0000256" key="11">
    <source>
        <dbReference type="ARBA" id="ARBA00067907"/>
    </source>
</evidence>
<evidence type="ECO:0000256" key="5">
    <source>
        <dbReference type="ARBA" id="ARBA00022771"/>
    </source>
</evidence>
<feature type="zinc finger region" description="C3H1-type" evidence="12">
    <location>
        <begin position="116"/>
        <end position="143"/>
    </location>
</feature>
<feature type="domain" description="C3H1-type" evidence="15">
    <location>
        <begin position="55"/>
        <end position="81"/>
    </location>
</feature>
<dbReference type="EMBL" id="VWPQ01016208">
    <property type="protein sequence ID" value="NXY51645.1"/>
    <property type="molecule type" value="Genomic_DNA"/>
</dbReference>
<dbReference type="PANTHER" id="PTHR12675">
    <property type="entry name" value="MUSCLEBLIND-LIKE PROTEIN"/>
    <property type="match status" value="1"/>
</dbReference>
<feature type="coiled-coil region" evidence="13">
    <location>
        <begin position="206"/>
        <end position="247"/>
    </location>
</feature>
<evidence type="ECO:0000313" key="17">
    <source>
        <dbReference type="Proteomes" id="UP000519239"/>
    </source>
</evidence>
<dbReference type="GO" id="GO:0008270">
    <property type="term" value="F:zinc ion binding"/>
    <property type="evidence" value="ECO:0007669"/>
    <property type="project" value="UniProtKB-KW"/>
</dbReference>
<gene>
    <name evidence="16" type="primary">Zc3h10</name>
    <name evidence="16" type="ORF">CEUAER_R03489</name>
</gene>
<accession>A0A7L4KH22</accession>
<keyword evidence="3 12" id="KW-0479">Metal-binding</keyword>
<evidence type="ECO:0000256" key="7">
    <source>
        <dbReference type="ARBA" id="ARBA00022884"/>
    </source>
</evidence>
<keyword evidence="4" id="KW-0677">Repeat</keyword>
<comment type="function">
    <text evidence="10">Specific regulator of miRNA biogenesis. Binds, via the C3H1-type zinc finger domains, to the binding motif 5'-GCAGCGC-3' on microRNA pri-MIR143 and negatively regulates the processing to mature microRNA.</text>
</comment>
<evidence type="ECO:0000256" key="13">
    <source>
        <dbReference type="SAM" id="Coils"/>
    </source>
</evidence>
<name>A0A7L4KH22_9AVES</name>
<evidence type="ECO:0000256" key="14">
    <source>
        <dbReference type="SAM" id="MobiDB-lite"/>
    </source>
</evidence>
<comment type="subcellular location">
    <subcellularLocation>
        <location evidence="1">Nucleus</location>
    </subcellularLocation>
</comment>
<evidence type="ECO:0000256" key="8">
    <source>
        <dbReference type="ARBA" id="ARBA00023054"/>
    </source>
</evidence>
<dbReference type="SMART" id="SM00356">
    <property type="entry name" value="ZnF_C3H1"/>
    <property type="match status" value="3"/>
</dbReference>
<dbReference type="Gene3D" id="3.30.1370.210">
    <property type="match status" value="2"/>
</dbReference>
<evidence type="ECO:0000256" key="1">
    <source>
        <dbReference type="ARBA" id="ARBA00004123"/>
    </source>
</evidence>
<dbReference type="PROSITE" id="PS50103">
    <property type="entry name" value="ZF_C3H1"/>
    <property type="match status" value="3"/>
</dbReference>
<keyword evidence="5 12" id="KW-0863">Zinc-finger</keyword>
<keyword evidence="17" id="KW-1185">Reference proteome</keyword>
<feature type="region of interest" description="Disordered" evidence="14">
    <location>
        <begin position="287"/>
        <end position="320"/>
    </location>
</feature>
<reference evidence="16 17" key="1">
    <citation type="submission" date="2019-09" db="EMBL/GenBank/DDBJ databases">
        <title>Bird 10,000 Genomes (B10K) Project - Family phase.</title>
        <authorList>
            <person name="Zhang G."/>
        </authorList>
    </citation>
    <scope>NUCLEOTIDE SEQUENCE [LARGE SCALE GENOMIC DNA]</scope>
    <source>
        <strain evidence="16">B10K-CU-031-02</strain>
        <tissue evidence="16">Muscle</tissue>
    </source>
</reference>
<keyword evidence="2" id="KW-0488">Methylation</keyword>
<dbReference type="Proteomes" id="UP000519239">
    <property type="component" value="Unassembled WGS sequence"/>
</dbReference>
<dbReference type="GO" id="GO:0005634">
    <property type="term" value="C:nucleus"/>
    <property type="evidence" value="ECO:0007669"/>
    <property type="project" value="UniProtKB-SubCell"/>
</dbReference>
<feature type="domain" description="C3H1-type" evidence="15">
    <location>
        <begin position="23"/>
        <end position="45"/>
    </location>
</feature>
<proteinExistence type="predicted"/>
<feature type="non-terminal residue" evidence="16">
    <location>
        <position position="390"/>
    </location>
</feature>
<keyword evidence="6 12" id="KW-0862">Zinc</keyword>
<dbReference type="Pfam" id="PF00642">
    <property type="entry name" value="zf-CCCH"/>
    <property type="match status" value="2"/>
</dbReference>
<feature type="domain" description="C3H1-type" evidence="15">
    <location>
        <begin position="116"/>
        <end position="143"/>
    </location>
</feature>
<feature type="zinc finger region" description="C3H1-type" evidence="12">
    <location>
        <begin position="55"/>
        <end position="81"/>
    </location>
</feature>
<dbReference type="InterPro" id="IPR000571">
    <property type="entry name" value="Znf_CCCH"/>
</dbReference>
<evidence type="ECO:0000256" key="9">
    <source>
        <dbReference type="ARBA" id="ARBA00023242"/>
    </source>
</evidence>
<protein>
    <recommendedName>
        <fullName evidence="11">Zinc finger CCCH domain-containing protein 10</fullName>
    </recommendedName>
</protein>
<dbReference type="GO" id="GO:0003723">
    <property type="term" value="F:RNA binding"/>
    <property type="evidence" value="ECO:0007669"/>
    <property type="project" value="UniProtKB-KW"/>
</dbReference>
<dbReference type="OrthoDB" id="250836at2759"/>
<feature type="zinc finger region" description="C3H1-type" evidence="12">
    <location>
        <begin position="23"/>
        <end position="45"/>
    </location>
</feature>
<evidence type="ECO:0000259" key="15">
    <source>
        <dbReference type="PROSITE" id="PS50103"/>
    </source>
</evidence>
<evidence type="ECO:0000256" key="3">
    <source>
        <dbReference type="ARBA" id="ARBA00022723"/>
    </source>
</evidence>
<dbReference type="FunFam" id="3.30.1370.210:FF:000003">
    <property type="entry name" value="Zinc finger CCCH domain-containing protein 10"/>
    <property type="match status" value="1"/>
</dbReference>
<sequence>MPDRDGYPPSSSGDEAGANADDICRDFLRNVCKRGKRCRFRHPDISEVTNLGVRKNEFIFCHDFQNKECVRLNCRFIHGTKEDEDCYKKTGELPPRLRQKVAAGLGLSPADLPNSKEEVPICRDFLKGDCQRGAKCKFQHLQRDYEYETRGLAAREQGIVSAGRRYEPYDAIYDDEPEPVLKRRRVEGLHFESYEYGFGGARAVEYRLLEEENILLRKRVEDLKKQVNNLMATNEVLLEQNAQFRNQAKVMTLSSTGTATEQTLAPTVGTVTNYNHSIAQTHTTLSSQALQPRPVSQQELVAPAGAQAAPPANAAPPLNPEITPLSAALAQTIAQGMAPPVSMAPVAVSVAPVAVSMAQPLGGITMSHATTPMVTYPIASQSMRITAMPH</sequence>
<feature type="compositionally biased region" description="Polar residues" evidence="14">
    <location>
        <begin position="287"/>
        <end position="299"/>
    </location>
</feature>
<dbReference type="PANTHER" id="PTHR12675:SF6">
    <property type="entry name" value="ZINC FINGER CCCH DOMAIN-CONTAINING PROTEIN 10"/>
    <property type="match status" value="1"/>
</dbReference>
<keyword evidence="7" id="KW-0694">RNA-binding</keyword>
<evidence type="ECO:0000313" key="16">
    <source>
        <dbReference type="EMBL" id="NXY51645.1"/>
    </source>
</evidence>
<feature type="compositionally biased region" description="Low complexity" evidence="14">
    <location>
        <begin position="302"/>
        <end position="312"/>
    </location>
</feature>
<evidence type="ECO:0000256" key="6">
    <source>
        <dbReference type="ARBA" id="ARBA00022833"/>
    </source>
</evidence>
<organism evidence="16 17">
    <name type="scientific">Ceuthmochares aereus</name>
    <dbReference type="NCBI Taxonomy" id="1961834"/>
    <lineage>
        <taxon>Eukaryota</taxon>
        <taxon>Metazoa</taxon>
        <taxon>Chordata</taxon>
        <taxon>Craniata</taxon>
        <taxon>Vertebrata</taxon>
        <taxon>Euteleostomi</taxon>
        <taxon>Archelosauria</taxon>
        <taxon>Archosauria</taxon>
        <taxon>Dinosauria</taxon>
        <taxon>Saurischia</taxon>
        <taxon>Theropoda</taxon>
        <taxon>Coelurosauria</taxon>
        <taxon>Aves</taxon>
        <taxon>Neognathae</taxon>
        <taxon>Neoaves</taxon>
        <taxon>Otidimorphae</taxon>
        <taxon>Cuculiformes</taxon>
        <taxon>Cuculidae</taxon>
        <taxon>Ceuthmochares</taxon>
    </lineage>
</organism>